<dbReference type="PANTHER" id="PTHR43380:SF1">
    <property type="entry name" value="2-OXOISOVALERATE DEHYDROGENASE SUBUNIT ALPHA, MITOCHONDRIAL"/>
    <property type="match status" value="1"/>
</dbReference>
<dbReference type="OrthoDB" id="9766715at2"/>
<dbReference type="EMBL" id="CP031229">
    <property type="protein sequence ID" value="AXH96332.1"/>
    <property type="molecule type" value="Genomic_DNA"/>
</dbReference>
<evidence type="ECO:0000256" key="1">
    <source>
        <dbReference type="ARBA" id="ARBA00001964"/>
    </source>
</evidence>
<name>A0A345NMS4_9MICO</name>
<dbReference type="InterPro" id="IPR050771">
    <property type="entry name" value="Alpha-ketoacid_DH_E1_comp"/>
</dbReference>
<feature type="domain" description="Dehydrogenase E1 component" evidence="5">
    <location>
        <begin position="88"/>
        <end position="377"/>
    </location>
</feature>
<accession>A0A345NMS4</accession>
<dbReference type="GO" id="GO:0009083">
    <property type="term" value="P:branched-chain amino acid catabolic process"/>
    <property type="evidence" value="ECO:0007669"/>
    <property type="project" value="TreeGrafter"/>
</dbReference>
<evidence type="ECO:0000313" key="7">
    <source>
        <dbReference type="Proteomes" id="UP000253790"/>
    </source>
</evidence>
<dbReference type="GO" id="GO:0016624">
    <property type="term" value="F:oxidoreductase activity, acting on the aldehyde or oxo group of donors, disulfide as acceptor"/>
    <property type="evidence" value="ECO:0007669"/>
    <property type="project" value="InterPro"/>
</dbReference>
<gene>
    <name evidence="6" type="primary">pdhA</name>
    <name evidence="6" type="ORF">DV701_09570</name>
</gene>
<proteinExistence type="predicted"/>
<keyword evidence="3" id="KW-0786">Thiamine pyrophosphate</keyword>
<dbReference type="GO" id="GO:0000287">
    <property type="term" value="F:magnesium ion binding"/>
    <property type="evidence" value="ECO:0007669"/>
    <property type="project" value="UniProtKB-ARBA"/>
</dbReference>
<reference evidence="6 7" key="1">
    <citation type="submission" date="2018-07" db="EMBL/GenBank/DDBJ databases">
        <title>Complete genome sequencing of Ornithinimicrobium sp. AMA3305.</title>
        <authorList>
            <person name="Bae J.-W."/>
        </authorList>
    </citation>
    <scope>NUCLEOTIDE SEQUENCE [LARGE SCALE GENOMIC DNA]</scope>
    <source>
        <strain evidence="6 7">AMA3305</strain>
    </source>
</reference>
<dbReference type="AlphaFoldDB" id="A0A345NMS4"/>
<keyword evidence="6" id="KW-0670">Pyruvate</keyword>
<dbReference type="CDD" id="cd02000">
    <property type="entry name" value="TPP_E1_PDC_ADC_BCADC"/>
    <property type="match status" value="1"/>
</dbReference>
<comment type="cofactor">
    <cofactor evidence="1">
        <name>thiamine diphosphate</name>
        <dbReference type="ChEBI" id="CHEBI:58937"/>
    </cofactor>
</comment>
<dbReference type="InterPro" id="IPR001017">
    <property type="entry name" value="DH_E1"/>
</dbReference>
<evidence type="ECO:0000256" key="2">
    <source>
        <dbReference type="ARBA" id="ARBA00023002"/>
    </source>
</evidence>
<feature type="region of interest" description="Disordered" evidence="4">
    <location>
        <begin position="1"/>
        <end position="47"/>
    </location>
</feature>
<evidence type="ECO:0000256" key="4">
    <source>
        <dbReference type="SAM" id="MobiDB-lite"/>
    </source>
</evidence>
<keyword evidence="2" id="KW-0560">Oxidoreductase</keyword>
<feature type="compositionally biased region" description="Basic and acidic residues" evidence="4">
    <location>
        <begin position="32"/>
        <end position="42"/>
    </location>
</feature>
<dbReference type="InterPro" id="IPR017596">
    <property type="entry name" value="PdhA/BkdA"/>
</dbReference>
<evidence type="ECO:0000313" key="6">
    <source>
        <dbReference type="EMBL" id="AXH96332.1"/>
    </source>
</evidence>
<sequence length="415" mass="45787">MKEPALSDEEVARPAAPNTLEGTQPDGTPARGAHEPPEKDITDGGPDMVQFLDGEGRRVPVTEVSSPYAAYLDDLDDEALKGMLRDLILVRRFDAEGFALQRQGELGLWPSLLGQEAAQVGAGRAMRPQDYAFPGYREHGVAWCKGVPPENLLGMFRGVNHGGWDSGEHNFHLYTIVIGNQMLHGVGYAMGVQFDGDYATGDPERDTAVMAFTGDGGTAQGDYNEALVFAAVKNAPVVFFVQNNHWAISQPNDKQFTVPPYRRADGFGFPGVRVDGNDVIASYAVSRAALERARSGGGPTLIEAFTYRMGAHTTSDDPTKYRISAEVDIWKKKDPIDRMRKYLLAEGIVDDDWLAAVEEEADELARRIRHACQTMPDPPHEEMFTYVYAEQHRLVEREAAEFAAYQAGFEDEGER</sequence>
<dbReference type="Pfam" id="PF00676">
    <property type="entry name" value="E1_dh"/>
    <property type="match status" value="1"/>
</dbReference>
<dbReference type="NCBIfam" id="TIGR03181">
    <property type="entry name" value="PDH_E1_alph_x"/>
    <property type="match status" value="1"/>
</dbReference>
<dbReference type="PANTHER" id="PTHR43380">
    <property type="entry name" value="2-OXOISOVALERATE DEHYDROGENASE SUBUNIT ALPHA, MITOCHONDRIAL"/>
    <property type="match status" value="1"/>
</dbReference>
<organism evidence="6 7">
    <name type="scientific">Ornithinimicrobium avium</name>
    <dbReference type="NCBI Taxonomy" id="2283195"/>
    <lineage>
        <taxon>Bacteria</taxon>
        <taxon>Bacillati</taxon>
        <taxon>Actinomycetota</taxon>
        <taxon>Actinomycetes</taxon>
        <taxon>Micrococcales</taxon>
        <taxon>Ornithinimicrobiaceae</taxon>
        <taxon>Ornithinimicrobium</taxon>
    </lineage>
</organism>
<evidence type="ECO:0000256" key="3">
    <source>
        <dbReference type="ARBA" id="ARBA00023052"/>
    </source>
</evidence>
<protein>
    <submittedName>
        <fullName evidence="6">Pyruvate dehydrogenase (Acetyl-transferring) E1 component subunit alpha</fullName>
    </submittedName>
</protein>
<keyword evidence="7" id="KW-1185">Reference proteome</keyword>
<dbReference type="Gene3D" id="3.40.50.970">
    <property type="match status" value="1"/>
</dbReference>
<evidence type="ECO:0000259" key="5">
    <source>
        <dbReference type="Pfam" id="PF00676"/>
    </source>
</evidence>
<dbReference type="KEGG" id="orn:DV701_09570"/>
<dbReference type="SUPFAM" id="SSF52518">
    <property type="entry name" value="Thiamin diphosphate-binding fold (THDP-binding)"/>
    <property type="match status" value="1"/>
</dbReference>
<dbReference type="Proteomes" id="UP000253790">
    <property type="component" value="Chromosome"/>
</dbReference>
<dbReference type="InterPro" id="IPR029061">
    <property type="entry name" value="THDP-binding"/>
</dbReference>